<sequence length="164" mass="17465">MTVDSMLSDDFKQAMRRLATTIAIITAGTGEKWTGMAATAVMSITADPPTLLVAVNRTASLSPVLQAEHCFCVNLLAERHRDLVGVFSGAKKGAARFEDGGWIASEEGLPVLPDAVASLFCTTQMTVGVATHTLFIGQVHRIVNHPSIDPLIWVDGSFGSAQRI</sequence>
<dbReference type="GO" id="GO:0042602">
    <property type="term" value="F:riboflavin reductase (NADPH) activity"/>
    <property type="evidence" value="ECO:0007669"/>
    <property type="project" value="TreeGrafter"/>
</dbReference>
<keyword evidence="1" id="KW-0560">Oxidoreductase</keyword>
<dbReference type="InterPro" id="IPR050268">
    <property type="entry name" value="NADH-dep_flavin_reductase"/>
</dbReference>
<reference evidence="3 4" key="1">
    <citation type="submission" date="2020-08" db="EMBL/GenBank/DDBJ databases">
        <title>Genomic Encyclopedia of Type Strains, Phase IV (KMG-IV): sequencing the most valuable type-strain genomes for metagenomic binning, comparative biology and taxonomic classification.</title>
        <authorList>
            <person name="Goeker M."/>
        </authorList>
    </citation>
    <scope>NUCLEOTIDE SEQUENCE [LARGE SCALE GENOMIC DNA]</scope>
    <source>
        <strain evidence="3 4">DSM 7465</strain>
    </source>
</reference>
<dbReference type="SMART" id="SM00903">
    <property type="entry name" value="Flavin_Reduct"/>
    <property type="match status" value="1"/>
</dbReference>
<dbReference type="Gene3D" id="2.30.110.10">
    <property type="entry name" value="Electron Transport, Fmn-binding Protein, Chain A"/>
    <property type="match status" value="1"/>
</dbReference>
<dbReference type="SUPFAM" id="SSF50475">
    <property type="entry name" value="FMN-binding split barrel"/>
    <property type="match status" value="1"/>
</dbReference>
<evidence type="ECO:0000313" key="3">
    <source>
        <dbReference type="EMBL" id="MBB4642223.1"/>
    </source>
</evidence>
<gene>
    <name evidence="3" type="ORF">HNQ99_002548</name>
</gene>
<dbReference type="GO" id="GO:0010181">
    <property type="term" value="F:FMN binding"/>
    <property type="evidence" value="ECO:0007669"/>
    <property type="project" value="InterPro"/>
</dbReference>
<dbReference type="RefSeq" id="WP_184476053.1">
    <property type="nucleotide sequence ID" value="NZ_JACHOV010000010.1"/>
</dbReference>
<dbReference type="InterPro" id="IPR012349">
    <property type="entry name" value="Split_barrel_FMN-bd"/>
</dbReference>
<comment type="caution">
    <text evidence="3">The sequence shown here is derived from an EMBL/GenBank/DDBJ whole genome shotgun (WGS) entry which is preliminary data.</text>
</comment>
<dbReference type="PANTHER" id="PTHR30466:SF1">
    <property type="entry name" value="FMN REDUCTASE (NADH) RUTF"/>
    <property type="match status" value="1"/>
</dbReference>
<dbReference type="AlphaFoldDB" id="A0A840HW91"/>
<keyword evidence="4" id="KW-1185">Reference proteome</keyword>
<proteinExistence type="predicted"/>
<name>A0A840HW91_9SPHN</name>
<evidence type="ECO:0000256" key="1">
    <source>
        <dbReference type="ARBA" id="ARBA00023002"/>
    </source>
</evidence>
<evidence type="ECO:0000259" key="2">
    <source>
        <dbReference type="SMART" id="SM00903"/>
    </source>
</evidence>
<dbReference type="Pfam" id="PF01613">
    <property type="entry name" value="Flavin_Reduct"/>
    <property type="match status" value="1"/>
</dbReference>
<evidence type="ECO:0000313" key="4">
    <source>
        <dbReference type="Proteomes" id="UP000575068"/>
    </source>
</evidence>
<protein>
    <submittedName>
        <fullName evidence="3">Flavin reductase (DIM6/NTAB) family NADH-FMN oxidoreductase RutF</fullName>
    </submittedName>
</protein>
<dbReference type="EMBL" id="JACHOV010000010">
    <property type="protein sequence ID" value="MBB4642223.1"/>
    <property type="molecule type" value="Genomic_DNA"/>
</dbReference>
<dbReference type="InterPro" id="IPR002563">
    <property type="entry name" value="Flavin_Rdtase-like_dom"/>
</dbReference>
<dbReference type="PANTHER" id="PTHR30466">
    <property type="entry name" value="FLAVIN REDUCTASE"/>
    <property type="match status" value="1"/>
</dbReference>
<dbReference type="Proteomes" id="UP000575068">
    <property type="component" value="Unassembled WGS sequence"/>
</dbReference>
<organism evidence="3 4">
    <name type="scientific">Rhizorhapis suberifaciens</name>
    <name type="common">corky root of lettuce</name>
    <dbReference type="NCBI Taxonomy" id="13656"/>
    <lineage>
        <taxon>Bacteria</taxon>
        <taxon>Pseudomonadati</taxon>
        <taxon>Pseudomonadota</taxon>
        <taxon>Alphaproteobacteria</taxon>
        <taxon>Sphingomonadales</taxon>
        <taxon>Sphingomonadaceae</taxon>
        <taxon>Rhizorhapis</taxon>
    </lineage>
</organism>
<accession>A0A840HW91</accession>
<feature type="domain" description="Flavin reductase like" evidence="2">
    <location>
        <begin position="15"/>
        <end position="160"/>
    </location>
</feature>
<dbReference type="GO" id="GO:0006208">
    <property type="term" value="P:pyrimidine nucleobase catabolic process"/>
    <property type="evidence" value="ECO:0007669"/>
    <property type="project" value="TreeGrafter"/>
</dbReference>